<dbReference type="SUPFAM" id="SSF53098">
    <property type="entry name" value="Ribonuclease H-like"/>
    <property type="match status" value="1"/>
</dbReference>
<accession>A0ABD3WCX9</accession>
<reference evidence="1 2" key="1">
    <citation type="submission" date="2024-11" db="EMBL/GenBank/DDBJ databases">
        <title>Chromosome-level genome assembly of the freshwater bivalve Anodonta woodiana.</title>
        <authorList>
            <person name="Chen X."/>
        </authorList>
    </citation>
    <scope>NUCLEOTIDE SEQUENCE [LARGE SCALE GENOMIC DNA]</scope>
    <source>
        <strain evidence="1">MN2024</strain>
        <tissue evidence="1">Gills</tissue>
    </source>
</reference>
<name>A0ABD3WCX9_SINWO</name>
<proteinExistence type="predicted"/>
<dbReference type="InterPro" id="IPR012337">
    <property type="entry name" value="RNaseH-like_sf"/>
</dbReference>
<dbReference type="AlphaFoldDB" id="A0ABD3WCX9"/>
<gene>
    <name evidence="1" type="ORF">ACJMK2_039738</name>
</gene>
<keyword evidence="2" id="KW-1185">Reference proteome</keyword>
<dbReference type="Proteomes" id="UP001634394">
    <property type="component" value="Unassembled WGS sequence"/>
</dbReference>
<evidence type="ECO:0000313" key="2">
    <source>
        <dbReference type="Proteomes" id="UP001634394"/>
    </source>
</evidence>
<sequence>MKAHNVNIRRGHTAIHRDQAIVERFNRTLAERFFGYQYAKEFIQKDRSREWVKRLPGVVTALNNEITRTINMKPNIAITKKYISDRKLQSNFKDFLILTNVTVRYLYEPGELEGG</sequence>
<evidence type="ECO:0008006" key="3">
    <source>
        <dbReference type="Google" id="ProtNLM"/>
    </source>
</evidence>
<dbReference type="InterPro" id="IPR036397">
    <property type="entry name" value="RNaseH_sf"/>
</dbReference>
<dbReference type="EMBL" id="JBJQND010000007">
    <property type="protein sequence ID" value="KAL3871760.1"/>
    <property type="molecule type" value="Genomic_DNA"/>
</dbReference>
<protein>
    <recommendedName>
        <fullName evidence="3">Integrase catalytic domain-containing protein</fullName>
    </recommendedName>
</protein>
<evidence type="ECO:0000313" key="1">
    <source>
        <dbReference type="EMBL" id="KAL3871760.1"/>
    </source>
</evidence>
<dbReference type="Gene3D" id="3.30.420.10">
    <property type="entry name" value="Ribonuclease H-like superfamily/Ribonuclease H"/>
    <property type="match status" value="1"/>
</dbReference>
<comment type="caution">
    <text evidence="1">The sequence shown here is derived from an EMBL/GenBank/DDBJ whole genome shotgun (WGS) entry which is preliminary data.</text>
</comment>
<organism evidence="1 2">
    <name type="scientific">Sinanodonta woodiana</name>
    <name type="common">Chinese pond mussel</name>
    <name type="synonym">Anodonta woodiana</name>
    <dbReference type="NCBI Taxonomy" id="1069815"/>
    <lineage>
        <taxon>Eukaryota</taxon>
        <taxon>Metazoa</taxon>
        <taxon>Spiralia</taxon>
        <taxon>Lophotrochozoa</taxon>
        <taxon>Mollusca</taxon>
        <taxon>Bivalvia</taxon>
        <taxon>Autobranchia</taxon>
        <taxon>Heteroconchia</taxon>
        <taxon>Palaeoheterodonta</taxon>
        <taxon>Unionida</taxon>
        <taxon>Unionoidea</taxon>
        <taxon>Unionidae</taxon>
        <taxon>Unioninae</taxon>
        <taxon>Sinanodonta</taxon>
    </lineage>
</organism>